<dbReference type="SMART" id="SM00044">
    <property type="entry name" value="CYCc"/>
    <property type="match status" value="1"/>
</dbReference>
<dbReference type="CDD" id="cd07302">
    <property type="entry name" value="CHD"/>
    <property type="match status" value="1"/>
</dbReference>
<dbReference type="GO" id="GO:0035556">
    <property type="term" value="P:intracellular signal transduction"/>
    <property type="evidence" value="ECO:0007669"/>
    <property type="project" value="InterPro"/>
</dbReference>
<gene>
    <name evidence="11" type="ORF">C9374_005013</name>
</gene>
<feature type="transmembrane region" description="Helical" evidence="8">
    <location>
        <begin position="1256"/>
        <end position="1276"/>
    </location>
</feature>
<dbReference type="SMART" id="SM00091">
    <property type="entry name" value="PAS"/>
    <property type="match status" value="1"/>
</dbReference>
<evidence type="ECO:0000256" key="3">
    <source>
        <dbReference type="ARBA" id="ARBA00022741"/>
    </source>
</evidence>
<accession>A0AA88KNW9</accession>
<comment type="similarity">
    <text evidence="7">Belongs to the adenylyl cyclase class-4/guanylyl cyclase family.</text>
</comment>
<organism evidence="11 12">
    <name type="scientific">Naegleria lovaniensis</name>
    <name type="common">Amoeba</name>
    <dbReference type="NCBI Taxonomy" id="51637"/>
    <lineage>
        <taxon>Eukaryota</taxon>
        <taxon>Discoba</taxon>
        <taxon>Heterolobosea</taxon>
        <taxon>Tetramitia</taxon>
        <taxon>Eutetramitia</taxon>
        <taxon>Vahlkampfiidae</taxon>
        <taxon>Naegleria</taxon>
    </lineage>
</organism>
<dbReference type="RefSeq" id="XP_044548725.1">
    <property type="nucleotide sequence ID" value="XM_044694717.1"/>
</dbReference>
<dbReference type="PROSITE" id="PS50112">
    <property type="entry name" value="PAS"/>
    <property type="match status" value="1"/>
</dbReference>
<evidence type="ECO:0008006" key="13">
    <source>
        <dbReference type="Google" id="ProtNLM"/>
    </source>
</evidence>
<dbReference type="InterPro" id="IPR000014">
    <property type="entry name" value="PAS"/>
</dbReference>
<evidence type="ECO:0000256" key="8">
    <source>
        <dbReference type="SAM" id="Phobius"/>
    </source>
</evidence>
<feature type="transmembrane region" description="Helical" evidence="8">
    <location>
        <begin position="495"/>
        <end position="520"/>
    </location>
</feature>
<feature type="transmembrane region" description="Helical" evidence="8">
    <location>
        <begin position="242"/>
        <end position="264"/>
    </location>
</feature>
<dbReference type="GeneID" id="68097468"/>
<evidence type="ECO:0000259" key="10">
    <source>
        <dbReference type="PROSITE" id="PS50125"/>
    </source>
</evidence>
<dbReference type="Gene3D" id="3.30.70.1230">
    <property type="entry name" value="Nucleotide cyclase"/>
    <property type="match status" value="1"/>
</dbReference>
<evidence type="ECO:0000256" key="4">
    <source>
        <dbReference type="ARBA" id="ARBA00022989"/>
    </source>
</evidence>
<keyword evidence="2 8" id="KW-0812">Transmembrane</keyword>
<dbReference type="GO" id="GO:0007168">
    <property type="term" value="P:receptor guanylyl cyclase signaling pathway"/>
    <property type="evidence" value="ECO:0007669"/>
    <property type="project" value="TreeGrafter"/>
</dbReference>
<feature type="domain" description="PAS" evidence="9">
    <location>
        <begin position="1340"/>
        <end position="1410"/>
    </location>
</feature>
<feature type="transmembrane region" description="Helical" evidence="8">
    <location>
        <begin position="968"/>
        <end position="991"/>
    </location>
</feature>
<feature type="transmembrane region" description="Helical" evidence="8">
    <location>
        <begin position="1047"/>
        <end position="1068"/>
    </location>
</feature>
<keyword evidence="4 8" id="KW-1133">Transmembrane helix</keyword>
<dbReference type="PROSITE" id="PS00452">
    <property type="entry name" value="GUANYLATE_CYCLASE_1"/>
    <property type="match status" value="1"/>
</dbReference>
<feature type="transmembrane region" description="Helical" evidence="8">
    <location>
        <begin position="376"/>
        <end position="399"/>
    </location>
</feature>
<feature type="domain" description="Guanylate cyclase" evidence="10">
    <location>
        <begin position="1506"/>
        <end position="1643"/>
    </location>
</feature>
<dbReference type="GO" id="GO:0004016">
    <property type="term" value="F:adenylate cyclase activity"/>
    <property type="evidence" value="ECO:0007669"/>
    <property type="project" value="TreeGrafter"/>
</dbReference>
<dbReference type="EMBL" id="PYSW02000022">
    <property type="protein sequence ID" value="KAG2383046.1"/>
    <property type="molecule type" value="Genomic_DNA"/>
</dbReference>
<feature type="transmembrane region" description="Helical" evidence="8">
    <location>
        <begin position="149"/>
        <end position="170"/>
    </location>
</feature>
<dbReference type="Gene3D" id="3.30.450.20">
    <property type="entry name" value="PAS domain"/>
    <property type="match status" value="1"/>
</dbReference>
<keyword evidence="3" id="KW-0547">Nucleotide-binding</keyword>
<dbReference type="InterPro" id="IPR057352">
    <property type="entry name" value="TPR_TmcB/C"/>
</dbReference>
<protein>
    <recommendedName>
        <fullName evidence="13">Adenylate and Guanylate cyclase catalytic domain containing protein</fullName>
    </recommendedName>
</protein>
<evidence type="ECO:0000259" key="9">
    <source>
        <dbReference type="PROSITE" id="PS50112"/>
    </source>
</evidence>
<dbReference type="InterPro" id="IPR035965">
    <property type="entry name" value="PAS-like_dom_sf"/>
</dbReference>
<keyword evidence="6 7" id="KW-0456">Lyase</keyword>
<evidence type="ECO:0000313" key="12">
    <source>
        <dbReference type="Proteomes" id="UP000816034"/>
    </source>
</evidence>
<keyword evidence="5 8" id="KW-0472">Membrane</keyword>
<dbReference type="SUPFAM" id="SSF55785">
    <property type="entry name" value="PYP-like sensor domain (PAS domain)"/>
    <property type="match status" value="1"/>
</dbReference>
<feature type="transmembrane region" description="Helical" evidence="8">
    <location>
        <begin position="342"/>
        <end position="364"/>
    </location>
</feature>
<dbReference type="GO" id="GO:0001653">
    <property type="term" value="F:peptide receptor activity"/>
    <property type="evidence" value="ECO:0007669"/>
    <property type="project" value="TreeGrafter"/>
</dbReference>
<feature type="transmembrane region" description="Helical" evidence="8">
    <location>
        <begin position="285"/>
        <end position="309"/>
    </location>
</feature>
<dbReference type="GO" id="GO:0005886">
    <property type="term" value="C:plasma membrane"/>
    <property type="evidence" value="ECO:0007669"/>
    <property type="project" value="TreeGrafter"/>
</dbReference>
<dbReference type="SUPFAM" id="SSF55073">
    <property type="entry name" value="Nucleotide cyclase"/>
    <property type="match status" value="1"/>
</dbReference>
<feature type="transmembrane region" description="Helical" evidence="8">
    <location>
        <begin position="96"/>
        <end position="117"/>
    </location>
</feature>
<evidence type="ECO:0000256" key="2">
    <source>
        <dbReference type="ARBA" id="ARBA00022692"/>
    </source>
</evidence>
<keyword evidence="12" id="KW-1185">Reference proteome</keyword>
<dbReference type="CDD" id="cd00130">
    <property type="entry name" value="PAS"/>
    <property type="match status" value="1"/>
</dbReference>
<dbReference type="Proteomes" id="UP000816034">
    <property type="component" value="Unassembled WGS sequence"/>
</dbReference>
<dbReference type="Pfam" id="PF00211">
    <property type="entry name" value="Guanylate_cyc"/>
    <property type="match status" value="1"/>
</dbReference>
<reference evidence="11 12" key="1">
    <citation type="journal article" date="2018" name="BMC Genomics">
        <title>The genome of Naegleria lovaniensis, the basis for a comparative approach to unravel pathogenicity factors of the human pathogenic amoeba N. fowleri.</title>
        <authorList>
            <person name="Liechti N."/>
            <person name="Schurch N."/>
            <person name="Bruggmann R."/>
            <person name="Wittwer M."/>
        </authorList>
    </citation>
    <scope>NUCLEOTIDE SEQUENCE [LARGE SCALE GENOMIC DNA]</scope>
    <source>
        <strain evidence="11 12">ATCC 30569</strain>
    </source>
</reference>
<dbReference type="PROSITE" id="PS50125">
    <property type="entry name" value="GUANYLATE_CYCLASE_2"/>
    <property type="match status" value="1"/>
</dbReference>
<dbReference type="InterPro" id="IPR018297">
    <property type="entry name" value="A/G_cyclase_CS"/>
</dbReference>
<dbReference type="PANTHER" id="PTHR11920:SF335">
    <property type="entry name" value="GUANYLATE CYCLASE"/>
    <property type="match status" value="1"/>
</dbReference>
<evidence type="ECO:0000256" key="5">
    <source>
        <dbReference type="ARBA" id="ARBA00023136"/>
    </source>
</evidence>
<dbReference type="InterPro" id="IPR001054">
    <property type="entry name" value="A/G_cyclase"/>
</dbReference>
<name>A0AA88KNW9_NAELO</name>
<comment type="caution">
    <text evidence="11">The sequence shown here is derived from an EMBL/GenBank/DDBJ whole genome shotgun (WGS) entry which is preliminary data.</text>
</comment>
<evidence type="ECO:0000313" key="11">
    <source>
        <dbReference type="EMBL" id="KAG2383046.1"/>
    </source>
</evidence>
<feature type="transmembrane region" description="Helical" evidence="8">
    <location>
        <begin position="191"/>
        <end position="211"/>
    </location>
</feature>
<sequence>MTTHSIASNGSCSVEVDDTPQIHSSQSQNFANGIAAAGRAASVLSADQQTSLTATGAASLLDEGATLWNSIEESATNFLLSIQVKTKIHATNWYGFVYNLFVNLYWIWTMLFLPALAEREYQWGEYSTWVFRALNYPVTLSLSLVSYEAIIAIFFVYIAILTAYIVILAIGYRASLLANKHWKRLKLALRVIHGFVTITSFIFCYVIGAFFDCNYASSILLPGSERPVQVLARHPTVACYGALNSVLIALSAIFLIVLLVILFISAVSMTEDNPSSKNVFSTDFVFYYYPFLITQCLYIILVSAIPSTYPVVKPVIYLALSLLFLVYHLYVLPFFRKIENSIFFGFLTARVGGSIGFLVSALVATNNKDWEFGLGMMGLTLGLIVIAFVIGIVASEIYIGILYNSIRSSIINVLKSSFELSQLAATKTPIEREASNIYQKFEKEGKLRNFNLFLKFSMKSGKQSISNEAPVSDVDISLSLIKGVSSQKSANNVDILVTSAIVVAYYLPNFTSVILAGGILRKVVKLKKNMMKKFVVTQRTKEIEFLSGEDLSGKNIMEIKNIISILEKKQELILLLHKAFWKEMVNESLDIVKIENINRKISNLVSSCQSTYDILLSNYSNEKTVIRSYARFIEDYKFDPEKAQEMYQEANIIEEEEAINRRHQLQKTLTKSKYPTTTHINRVVPVPINPSTTSMYGGQPEDDDNRGYFEKVDTQKQGFSVSRMDDLDYENEKFEGVEENAATAQQKKEFLFRTALRSSMYNKPQCVTFVIFAVGSLVCLAVGLILGLVFSTGVTEDIHMSNDVCLPSSSPLGLLRYVRYKQIHDEIVGKVPLWDISNRQNLKEECTKLQNLYTLSMSTSSFSENVRADYTRSSRFVTEPILLYSNATEATYTGYSTTRNSTIAEITKSLIKSCNSFLRYSDAEFKNSVTDYNFMFLYMNRINFSASYEKFCSEYLSRNKEKSSTFRTIFLGYYVASTALYIFCAFSVIAFTRYNLTTITDSVRLMGKHLSKDKVGKIYHKLESKVDEDVQIGAEGIVAMIFKPSNAISILVITMISITAICVTLFFVETVINSDSSSLAIQNIQFSVNAMMTAQRIGLRLGEIFVFKSPNFTENFYLSDKRLTSDRELSKFHTDHKDLAGLIQVSWYSLLFGTAENNYFKLLGKYPEIDDLIMGTCGNSGNSSNSTDCTGVDDLITSVTSSSAKFNEDVYYNSDKFTSLIIYDWLTKLYDDIDLISHKIERMVDLYSGFTSSPSIAITIVFALVGFITLILAIYFTAKSMGSFWEEYRHLRMMLNYFSHEVLEENEELKNFVLFKTLPGRVTDILKVRKRRSADLMVNEDSHVRSILNAAVDGAVLCNSQAEVTIFNPSAERSFGYKKSDVFGLSIYTLFDESSHVKLKKVIDSVLISSQTNNNNAAGESLELDCIRKNQTKFPAKINVFASNMGNETVVVCFIKDITPEKKQNMLLEEEKKKSDSLLLNILPEAVGNRLKSGETFIAEKFNDVSCFFSDMVGFTSMSSVLNATDLVKMLNTIVNGFDALTDKYHLEKIKTIGDAYFCVGGIHNNSTSDHPERVLRFAIDVFTVVHDYNHNHVFAQDTTNNPNYLNIRIGINTGPVVGGVIGTKKFAYDMWGDTINVASRMESTSKPGRVQCSRSTYERVYDLGFEFEERRIEVKGKGITQTYLLFDRHHKNPLPINANQLVSESDTIIRTKSSSATNEDMMIGEADSM</sequence>
<dbReference type="NCBIfam" id="TIGR00229">
    <property type="entry name" value="sensory_box"/>
    <property type="match status" value="1"/>
</dbReference>
<comment type="subcellular location">
    <subcellularLocation>
        <location evidence="1">Membrane</location>
    </subcellularLocation>
</comment>
<dbReference type="Pfam" id="PF25474">
    <property type="entry name" value="TPR_TmcB"/>
    <property type="match status" value="1"/>
</dbReference>
<evidence type="ECO:0000256" key="1">
    <source>
        <dbReference type="ARBA" id="ARBA00004370"/>
    </source>
</evidence>
<proteinExistence type="inferred from homology"/>
<dbReference type="Pfam" id="PF13426">
    <property type="entry name" value="PAS_9"/>
    <property type="match status" value="1"/>
</dbReference>
<dbReference type="InterPro" id="IPR050401">
    <property type="entry name" value="Cyclic_nucleotide_synthase"/>
</dbReference>
<dbReference type="InterPro" id="IPR029787">
    <property type="entry name" value="Nucleotide_cyclase"/>
</dbReference>
<dbReference type="GO" id="GO:0004383">
    <property type="term" value="F:guanylate cyclase activity"/>
    <property type="evidence" value="ECO:0007669"/>
    <property type="project" value="TreeGrafter"/>
</dbReference>
<evidence type="ECO:0000256" key="7">
    <source>
        <dbReference type="RuleBase" id="RU000405"/>
    </source>
</evidence>
<evidence type="ECO:0000256" key="6">
    <source>
        <dbReference type="ARBA" id="ARBA00023239"/>
    </source>
</evidence>
<feature type="transmembrane region" description="Helical" evidence="8">
    <location>
        <begin position="767"/>
        <end position="790"/>
    </location>
</feature>
<dbReference type="PANTHER" id="PTHR11920">
    <property type="entry name" value="GUANYLYL CYCLASE"/>
    <property type="match status" value="1"/>
</dbReference>
<dbReference type="GO" id="GO:0000166">
    <property type="term" value="F:nucleotide binding"/>
    <property type="evidence" value="ECO:0007669"/>
    <property type="project" value="UniProtKB-KW"/>
</dbReference>
<feature type="transmembrane region" description="Helical" evidence="8">
    <location>
        <begin position="315"/>
        <end position="335"/>
    </location>
</feature>